<dbReference type="InterPro" id="IPR017871">
    <property type="entry name" value="ABC_transporter-like_CS"/>
</dbReference>
<evidence type="ECO:0000256" key="3">
    <source>
        <dbReference type="ARBA" id="ARBA00022840"/>
    </source>
</evidence>
<evidence type="ECO:0000256" key="2">
    <source>
        <dbReference type="ARBA" id="ARBA00022741"/>
    </source>
</evidence>
<dbReference type="PANTHER" id="PTHR42781:SF4">
    <property type="entry name" value="SPERMIDINE_PUTRESCINE IMPORT ATP-BINDING PROTEIN POTA"/>
    <property type="match status" value="1"/>
</dbReference>
<gene>
    <name evidence="5" type="ORF">FU658_08965</name>
</gene>
<dbReference type="Proteomes" id="UP000321248">
    <property type="component" value="Unassembled WGS sequence"/>
</dbReference>
<dbReference type="InterPro" id="IPR027417">
    <property type="entry name" value="P-loop_NTPase"/>
</dbReference>
<dbReference type="InterPro" id="IPR008995">
    <property type="entry name" value="Mo/tungstate-bd_C_term_dom"/>
</dbReference>
<dbReference type="InterPro" id="IPR003439">
    <property type="entry name" value="ABC_transporter-like_ATP-bd"/>
</dbReference>
<dbReference type="Pfam" id="PF00005">
    <property type="entry name" value="ABC_tran"/>
    <property type="match status" value="1"/>
</dbReference>
<dbReference type="GO" id="GO:0005524">
    <property type="term" value="F:ATP binding"/>
    <property type="evidence" value="ECO:0007669"/>
    <property type="project" value="UniProtKB-KW"/>
</dbReference>
<evidence type="ECO:0000259" key="4">
    <source>
        <dbReference type="PROSITE" id="PS50893"/>
    </source>
</evidence>
<dbReference type="SUPFAM" id="SSF50331">
    <property type="entry name" value="MOP-like"/>
    <property type="match status" value="1"/>
</dbReference>
<dbReference type="SMART" id="SM00382">
    <property type="entry name" value="AAA"/>
    <property type="match status" value="1"/>
</dbReference>
<dbReference type="AlphaFoldDB" id="A0A5C8KQ10"/>
<name>A0A5C8KQ10_9GAMM</name>
<comment type="caution">
    <text evidence="5">The sequence shown here is derived from an EMBL/GenBank/DDBJ whole genome shotgun (WGS) entry which is preliminary data.</text>
</comment>
<dbReference type="InterPro" id="IPR003593">
    <property type="entry name" value="AAA+_ATPase"/>
</dbReference>
<dbReference type="PROSITE" id="PS00211">
    <property type="entry name" value="ABC_TRANSPORTER_1"/>
    <property type="match status" value="1"/>
</dbReference>
<sequence length="360" mass="38831">MLRVHLQSRGPIPLAVGFDVAPGELLALVGPSGSGKSTILRCIAGLWAAASGRIEVGGECWLDSARGIGVVAHQRRVGMVFQSYALFPHLSATGNVRAAMTHVPRADRAARAEALLSMVNLSGLGGRRPAELSGGQQQRVALARALAREPRALLLDEPFSAVDRATRERLYREIAELRRRLTMPAVLVTHDMDEAARLADRMLVVHHGEGLQLGTPLEVTTRPDSPVVARLVGLRNVFEGRVAQAGVLDWQGLRLEADTTGFASGDGVHWVLPDGFAVLHRRDRPSRGEHENPLPGRIGECLVMGQTAHLTLRPDHAPGQSLHFSLPLHVVQRNGIEVGAQVSVSMLVEGIHCMRGSRSQ</sequence>
<dbReference type="RefSeq" id="WP_147891767.1">
    <property type="nucleotide sequence ID" value="NZ_VRTS01000005.1"/>
</dbReference>
<keyword evidence="6" id="KW-1185">Reference proteome</keyword>
<keyword evidence="3 5" id="KW-0067">ATP-binding</keyword>
<evidence type="ECO:0000256" key="1">
    <source>
        <dbReference type="ARBA" id="ARBA00022448"/>
    </source>
</evidence>
<dbReference type="PROSITE" id="PS50893">
    <property type="entry name" value="ABC_TRANSPORTER_2"/>
    <property type="match status" value="1"/>
</dbReference>
<dbReference type="InterPro" id="IPR050093">
    <property type="entry name" value="ABC_SmlMolc_Importer"/>
</dbReference>
<evidence type="ECO:0000313" key="5">
    <source>
        <dbReference type="EMBL" id="TXK62349.1"/>
    </source>
</evidence>
<accession>A0A5C8KQ10</accession>
<dbReference type="GO" id="GO:0016887">
    <property type="term" value="F:ATP hydrolysis activity"/>
    <property type="evidence" value="ECO:0007669"/>
    <property type="project" value="InterPro"/>
</dbReference>
<dbReference type="PANTHER" id="PTHR42781">
    <property type="entry name" value="SPERMIDINE/PUTRESCINE IMPORT ATP-BINDING PROTEIN POTA"/>
    <property type="match status" value="1"/>
</dbReference>
<dbReference type="EMBL" id="VRTS01000005">
    <property type="protein sequence ID" value="TXK62349.1"/>
    <property type="molecule type" value="Genomic_DNA"/>
</dbReference>
<dbReference type="Gene3D" id="3.40.50.300">
    <property type="entry name" value="P-loop containing nucleotide triphosphate hydrolases"/>
    <property type="match status" value="1"/>
</dbReference>
<dbReference type="OrthoDB" id="9802264at2"/>
<protein>
    <submittedName>
        <fullName evidence="5">ABC transporter ATP-binding protein</fullName>
    </submittedName>
</protein>
<proteinExistence type="predicted"/>
<organism evidence="5 6">
    <name type="scientific">Alkalisalibacterium limincola</name>
    <dbReference type="NCBI Taxonomy" id="2699169"/>
    <lineage>
        <taxon>Bacteria</taxon>
        <taxon>Pseudomonadati</taxon>
        <taxon>Pseudomonadota</taxon>
        <taxon>Gammaproteobacteria</taxon>
        <taxon>Lysobacterales</taxon>
        <taxon>Lysobacteraceae</taxon>
        <taxon>Alkalisalibacterium</taxon>
    </lineage>
</organism>
<keyword evidence="2" id="KW-0547">Nucleotide-binding</keyword>
<feature type="domain" description="ABC transporter" evidence="4">
    <location>
        <begin position="2"/>
        <end position="232"/>
    </location>
</feature>
<dbReference type="SUPFAM" id="SSF52540">
    <property type="entry name" value="P-loop containing nucleoside triphosphate hydrolases"/>
    <property type="match status" value="1"/>
</dbReference>
<reference evidence="5 6" key="1">
    <citation type="submission" date="2019-08" db="EMBL/GenBank/DDBJ databases">
        <authorList>
            <person name="Karlyshev A.V."/>
        </authorList>
    </citation>
    <scope>NUCLEOTIDE SEQUENCE [LARGE SCALE GENOMIC DNA]</scope>
    <source>
        <strain evidence="5 6">Alg18-2.2</strain>
    </source>
</reference>
<evidence type="ECO:0000313" key="6">
    <source>
        <dbReference type="Proteomes" id="UP000321248"/>
    </source>
</evidence>
<keyword evidence="1" id="KW-0813">Transport</keyword>